<dbReference type="Proteomes" id="UP000009168">
    <property type="component" value="Unassembled WGS sequence"/>
</dbReference>
<dbReference type="InParanoid" id="I7M9I6"/>
<proteinExistence type="predicted"/>
<evidence type="ECO:0000313" key="1">
    <source>
        <dbReference type="EMBL" id="EAS01825.3"/>
    </source>
</evidence>
<dbReference type="Gene3D" id="3.20.20.80">
    <property type="entry name" value="Glycosidases"/>
    <property type="match status" value="1"/>
</dbReference>
<reference evidence="2" key="1">
    <citation type="journal article" date="2006" name="PLoS Biol.">
        <title>Macronuclear genome sequence of the ciliate Tetrahymena thermophila, a model eukaryote.</title>
        <authorList>
            <person name="Eisen J.A."/>
            <person name="Coyne R.S."/>
            <person name="Wu M."/>
            <person name="Wu D."/>
            <person name="Thiagarajan M."/>
            <person name="Wortman J.R."/>
            <person name="Badger J.H."/>
            <person name="Ren Q."/>
            <person name="Amedeo P."/>
            <person name="Jones K.M."/>
            <person name="Tallon L.J."/>
            <person name="Delcher A.L."/>
            <person name="Salzberg S.L."/>
            <person name="Silva J.C."/>
            <person name="Haas B.J."/>
            <person name="Majoros W.H."/>
            <person name="Farzad M."/>
            <person name="Carlton J.M."/>
            <person name="Smith R.K. Jr."/>
            <person name="Garg J."/>
            <person name="Pearlman R.E."/>
            <person name="Karrer K.M."/>
            <person name="Sun L."/>
            <person name="Manning G."/>
            <person name="Elde N.C."/>
            <person name="Turkewitz A.P."/>
            <person name="Asai D.J."/>
            <person name="Wilkes D.E."/>
            <person name="Wang Y."/>
            <person name="Cai H."/>
            <person name="Collins K."/>
            <person name="Stewart B.A."/>
            <person name="Lee S.R."/>
            <person name="Wilamowska K."/>
            <person name="Weinberg Z."/>
            <person name="Ruzzo W.L."/>
            <person name="Wloga D."/>
            <person name="Gaertig J."/>
            <person name="Frankel J."/>
            <person name="Tsao C.-C."/>
            <person name="Gorovsky M.A."/>
            <person name="Keeling P.J."/>
            <person name="Waller R.F."/>
            <person name="Patron N.J."/>
            <person name="Cherry J.M."/>
            <person name="Stover N.A."/>
            <person name="Krieger C.J."/>
            <person name="del Toro C."/>
            <person name="Ryder H.F."/>
            <person name="Williamson S.C."/>
            <person name="Barbeau R.A."/>
            <person name="Hamilton E.P."/>
            <person name="Orias E."/>
        </authorList>
    </citation>
    <scope>NUCLEOTIDE SEQUENCE [LARGE SCALE GENOMIC DNA]</scope>
    <source>
        <strain evidence="2">SB210</strain>
    </source>
</reference>
<name>I7M9I6_TETTS</name>
<organism evidence="1 2">
    <name type="scientific">Tetrahymena thermophila (strain SB210)</name>
    <dbReference type="NCBI Taxonomy" id="312017"/>
    <lineage>
        <taxon>Eukaryota</taxon>
        <taxon>Sar</taxon>
        <taxon>Alveolata</taxon>
        <taxon>Ciliophora</taxon>
        <taxon>Intramacronucleata</taxon>
        <taxon>Oligohymenophorea</taxon>
        <taxon>Hymenostomatida</taxon>
        <taxon>Tetrahymenina</taxon>
        <taxon>Tetrahymenidae</taxon>
        <taxon>Tetrahymena</taxon>
    </lineage>
</organism>
<dbReference type="SUPFAM" id="SSF51445">
    <property type="entry name" value="(Trans)glycosidases"/>
    <property type="match status" value="1"/>
</dbReference>
<accession>I7M9I6</accession>
<dbReference type="GO" id="GO:0016787">
    <property type="term" value="F:hydrolase activity"/>
    <property type="evidence" value="ECO:0007669"/>
    <property type="project" value="UniProtKB-KW"/>
</dbReference>
<dbReference type="EMBL" id="GG662556">
    <property type="protein sequence ID" value="EAS01825.3"/>
    <property type="molecule type" value="Genomic_DNA"/>
</dbReference>
<protein>
    <submittedName>
        <fullName evidence="1">Glycoside hydrolase family 18 protein</fullName>
    </submittedName>
</protein>
<dbReference type="OrthoDB" id="10319973at2759"/>
<dbReference type="InterPro" id="IPR017853">
    <property type="entry name" value="GH"/>
</dbReference>
<keyword evidence="2" id="KW-1185">Reference proteome</keyword>
<dbReference type="KEGG" id="tet:TTHERM_00566690"/>
<gene>
    <name evidence="1" type="ORF">TTHERM_00566690</name>
</gene>
<dbReference type="AlphaFoldDB" id="I7M9I6"/>
<keyword evidence="1" id="KW-0378">Hydrolase</keyword>
<dbReference type="HOGENOM" id="CLU_853875_0_0_1"/>
<evidence type="ECO:0000313" key="2">
    <source>
        <dbReference type="Proteomes" id="UP000009168"/>
    </source>
</evidence>
<sequence length="326" mass="35784">MKGTKFFLSLTLLLAVSLVAFNGYLMYKQSKYVMSSSGIPSKVFGPYVFIYDGVFDERNQLKGGIPQWVINGGSNIAILSFLDPVELEKSNVPPQQFLDSIAQVSSNANYYVMFSVGGWDFQNRFTQTNPQTVAQNAAYMAKKYNIGFEIDCEADSGAAKEWISSFIKAYRQIIPKDDVNFYSVLTMDTGASPGAFFNVEAAALENLDSLNWVNAMVYDPELSPDNRQFWDYHKIPPNQFTVARNLVNTCDDLQNLLPTLSYQKDGQPIRGILFWAALSGATCDSAQEGAHNCGTSCVDCTGGVGTKGNWSCPAVASACKTYGACN</sequence>
<dbReference type="eggNOG" id="ENOG502R2ER">
    <property type="taxonomic scope" value="Eukaryota"/>
</dbReference>
<dbReference type="RefSeq" id="XP_001022070.3">
    <property type="nucleotide sequence ID" value="XM_001022070.4"/>
</dbReference>
<dbReference type="OMA" id="IDCEADS"/>
<dbReference type="GeneID" id="7844073"/>